<feature type="transmembrane region" description="Helical" evidence="7">
    <location>
        <begin position="254"/>
        <end position="274"/>
    </location>
</feature>
<keyword evidence="4 10" id="KW-0067">ATP-binding</keyword>
<evidence type="ECO:0000256" key="6">
    <source>
        <dbReference type="ARBA" id="ARBA00023136"/>
    </source>
</evidence>
<dbReference type="SUPFAM" id="SSF52540">
    <property type="entry name" value="P-loop containing nucleoside triphosphate hydrolases"/>
    <property type="match status" value="1"/>
</dbReference>
<dbReference type="PANTHER" id="PTHR24221:SF654">
    <property type="entry name" value="ATP-BINDING CASSETTE SUB-FAMILY B MEMBER 6"/>
    <property type="match status" value="1"/>
</dbReference>
<protein>
    <submittedName>
        <fullName evidence="10">ABC transporter ATP-binding protein</fullName>
        <ecNumber evidence="10">3.6.3.-</ecNumber>
    </submittedName>
</protein>
<dbReference type="InterPro" id="IPR039421">
    <property type="entry name" value="Type_1_exporter"/>
</dbReference>
<name>A0A0Z8H377_STRSU</name>
<organism evidence="10 11">
    <name type="scientific">Streptococcus suis</name>
    <dbReference type="NCBI Taxonomy" id="1307"/>
    <lineage>
        <taxon>Bacteria</taxon>
        <taxon>Bacillati</taxon>
        <taxon>Bacillota</taxon>
        <taxon>Bacilli</taxon>
        <taxon>Lactobacillales</taxon>
        <taxon>Streptococcaceae</taxon>
        <taxon>Streptococcus</taxon>
    </lineage>
</organism>
<evidence type="ECO:0000256" key="4">
    <source>
        <dbReference type="ARBA" id="ARBA00022840"/>
    </source>
</evidence>
<feature type="transmembrane region" description="Helical" evidence="7">
    <location>
        <begin position="67"/>
        <end position="88"/>
    </location>
</feature>
<dbReference type="GO" id="GO:0140359">
    <property type="term" value="F:ABC-type transporter activity"/>
    <property type="evidence" value="ECO:0007669"/>
    <property type="project" value="InterPro"/>
</dbReference>
<evidence type="ECO:0000313" key="10">
    <source>
        <dbReference type="EMBL" id="CYV09813.1"/>
    </source>
</evidence>
<dbReference type="EC" id="3.6.3.-" evidence="10"/>
<feature type="domain" description="ABC transmembrane type-1" evidence="9">
    <location>
        <begin position="33"/>
        <end position="313"/>
    </location>
</feature>
<keyword evidence="3" id="KW-0547">Nucleotide-binding</keyword>
<comment type="subcellular location">
    <subcellularLocation>
        <location evidence="1">Cell membrane</location>
        <topology evidence="1">Multi-pass membrane protein</topology>
    </subcellularLocation>
</comment>
<evidence type="ECO:0000256" key="2">
    <source>
        <dbReference type="ARBA" id="ARBA00022692"/>
    </source>
</evidence>
<keyword evidence="6 7" id="KW-0472">Membrane</keyword>
<dbReference type="PROSITE" id="PS50893">
    <property type="entry name" value="ABC_TRANSPORTER_2"/>
    <property type="match status" value="1"/>
</dbReference>
<dbReference type="InterPro" id="IPR003593">
    <property type="entry name" value="AAA+_ATPase"/>
</dbReference>
<dbReference type="InterPro" id="IPR003439">
    <property type="entry name" value="ABC_transporter-like_ATP-bd"/>
</dbReference>
<evidence type="ECO:0000256" key="3">
    <source>
        <dbReference type="ARBA" id="ARBA00022741"/>
    </source>
</evidence>
<proteinExistence type="predicted"/>
<dbReference type="InterPro" id="IPR036640">
    <property type="entry name" value="ABC1_TM_sf"/>
</dbReference>
<dbReference type="Gene3D" id="1.20.1560.10">
    <property type="entry name" value="ABC transporter type 1, transmembrane domain"/>
    <property type="match status" value="1"/>
</dbReference>
<dbReference type="SUPFAM" id="SSF90123">
    <property type="entry name" value="ABC transporter transmembrane region"/>
    <property type="match status" value="1"/>
</dbReference>
<keyword evidence="10" id="KW-0378">Hydrolase</keyword>
<dbReference type="SMART" id="SM00382">
    <property type="entry name" value="AAA"/>
    <property type="match status" value="1"/>
</dbReference>
<dbReference type="Pfam" id="PF00664">
    <property type="entry name" value="ABC_membrane"/>
    <property type="match status" value="1"/>
</dbReference>
<dbReference type="Pfam" id="PF00005">
    <property type="entry name" value="ABC_tran"/>
    <property type="match status" value="1"/>
</dbReference>
<evidence type="ECO:0000256" key="1">
    <source>
        <dbReference type="ARBA" id="ARBA00004651"/>
    </source>
</evidence>
<reference evidence="10 11" key="1">
    <citation type="submission" date="2016-02" db="EMBL/GenBank/DDBJ databases">
        <authorList>
            <consortium name="Pathogen Informatics"/>
        </authorList>
    </citation>
    <scope>NUCLEOTIDE SEQUENCE [LARGE SCALE GENOMIC DNA]</scope>
    <source>
        <strain evidence="10 11">LSS44</strain>
    </source>
</reference>
<dbReference type="PROSITE" id="PS50929">
    <property type="entry name" value="ABC_TM1F"/>
    <property type="match status" value="1"/>
</dbReference>
<keyword evidence="5 7" id="KW-1133">Transmembrane helix</keyword>
<evidence type="ECO:0000259" key="9">
    <source>
        <dbReference type="PROSITE" id="PS50929"/>
    </source>
</evidence>
<dbReference type="GO" id="GO:0005886">
    <property type="term" value="C:plasma membrane"/>
    <property type="evidence" value="ECO:0007669"/>
    <property type="project" value="UniProtKB-SubCell"/>
</dbReference>
<feature type="transmembrane region" description="Helical" evidence="7">
    <location>
        <begin position="281"/>
        <end position="301"/>
    </location>
</feature>
<dbReference type="InterPro" id="IPR011527">
    <property type="entry name" value="ABC1_TM_dom"/>
</dbReference>
<dbReference type="EMBL" id="FIGZ01000018">
    <property type="protein sequence ID" value="CYV09813.1"/>
    <property type="molecule type" value="Genomic_DNA"/>
</dbReference>
<evidence type="ECO:0000256" key="7">
    <source>
        <dbReference type="SAM" id="Phobius"/>
    </source>
</evidence>
<accession>A0A0Z8H377</accession>
<feature type="domain" description="ABC transporter" evidence="8">
    <location>
        <begin position="345"/>
        <end position="577"/>
    </location>
</feature>
<dbReference type="AlphaFoldDB" id="A0A0Z8H377"/>
<dbReference type="InterPro" id="IPR027417">
    <property type="entry name" value="P-loop_NTPase"/>
</dbReference>
<evidence type="ECO:0000313" key="11">
    <source>
        <dbReference type="Proteomes" id="UP000072083"/>
    </source>
</evidence>
<dbReference type="PANTHER" id="PTHR24221">
    <property type="entry name" value="ATP-BINDING CASSETTE SUB-FAMILY B"/>
    <property type="match status" value="1"/>
</dbReference>
<keyword evidence="2 7" id="KW-0812">Transmembrane</keyword>
<gene>
    <name evidence="10" type="primary">msbA_1</name>
    <name evidence="10" type="ORF">ERS132406_01639</name>
</gene>
<evidence type="ECO:0000259" key="8">
    <source>
        <dbReference type="PROSITE" id="PS50893"/>
    </source>
</evidence>
<dbReference type="GO" id="GO:0016887">
    <property type="term" value="F:ATP hydrolysis activity"/>
    <property type="evidence" value="ECO:0007669"/>
    <property type="project" value="InterPro"/>
</dbReference>
<evidence type="ECO:0000256" key="5">
    <source>
        <dbReference type="ARBA" id="ARBA00022989"/>
    </source>
</evidence>
<dbReference type="GO" id="GO:0034040">
    <property type="term" value="F:ATPase-coupled lipid transmembrane transporter activity"/>
    <property type="evidence" value="ECO:0007669"/>
    <property type="project" value="TreeGrafter"/>
</dbReference>
<dbReference type="Gene3D" id="3.40.50.300">
    <property type="entry name" value="P-loop containing nucleotide triphosphate hydrolases"/>
    <property type="match status" value="1"/>
</dbReference>
<feature type="transmembrane region" description="Helical" evidence="7">
    <location>
        <begin position="159"/>
        <end position="187"/>
    </location>
</feature>
<sequence length="586" mass="65449">MAQEQEKISREKKKGLLKRLKERIKPKMKLVYLAAFLSWVQFLMRIISFYLIAKGFVTYYEGGQVDLVRFVLILLGLNAFGYGVALIAKRLQGLGSQFARDSLKQSFFEALLAKDGQFESKATAADVFNIASQGIDSLDTYYSYYMASSLRTQFNCATVLLLVFLIFPLGAVIFILALPLIPISIIAMQKRSKRIMNRYWGSYMDVGNLFLDDLKGLNTLYSYQADAAYEKTFNEQAENFRDATMELLSFQLQAVGYMDAVMYLGIGLSGFVAVNSLAAGNLSLFSMLFFVLIATEFFAPIREQGYGMHLVMMNTKMADRIFGFLDSMTAEQAIDAAHLPVFDSLKLENMAFAYGEKPVLNDISMTMTAGKVYALAGESGQGKTTLAQLLLRRLRADKGAIYLGEQEISTVSQLSLNEQVLYVSGQSSLLNQSIYENLRMAGDWTKEDILAWADQHGVLQFVKHLPDGLDTIVGDDGAFLSPGQRQQVICARAVLAKRSLYIFDEVTSSVDQDNEGLIYDLINLVAKDAIVIIITHKMKQVEQADDILFLSAEGAVTGNHATLYQTRSAYRQLVDQQRELEEAVYG</sequence>
<dbReference type="Proteomes" id="UP000072083">
    <property type="component" value="Unassembled WGS sequence"/>
</dbReference>
<dbReference type="GO" id="GO:0005524">
    <property type="term" value="F:ATP binding"/>
    <property type="evidence" value="ECO:0007669"/>
    <property type="project" value="UniProtKB-KW"/>
</dbReference>
<feature type="transmembrane region" description="Helical" evidence="7">
    <location>
        <begin position="30"/>
        <end position="52"/>
    </location>
</feature>
<dbReference type="RefSeq" id="WP_044758319.1">
    <property type="nucleotide sequence ID" value="NZ_CEEJ01000004.1"/>
</dbReference>